<dbReference type="AlphaFoldDB" id="A0AA38RM37"/>
<evidence type="ECO:0000313" key="3">
    <source>
        <dbReference type="Proteomes" id="UP001174694"/>
    </source>
</evidence>
<comment type="caution">
    <text evidence="2">The sequence shown here is derived from an EMBL/GenBank/DDBJ whole genome shotgun (WGS) entry which is preliminary data.</text>
</comment>
<keyword evidence="3" id="KW-1185">Reference proteome</keyword>
<protein>
    <submittedName>
        <fullName evidence="2">Six-hairpin glycosidase-like protein</fullName>
    </submittedName>
</protein>
<dbReference type="EMBL" id="JANBVO010000007">
    <property type="protein sequence ID" value="KAJ9150801.1"/>
    <property type="molecule type" value="Genomic_DNA"/>
</dbReference>
<keyword evidence="1" id="KW-0732">Signal</keyword>
<reference evidence="2" key="1">
    <citation type="submission" date="2022-07" db="EMBL/GenBank/DDBJ databases">
        <title>Fungi with potential for degradation of polypropylene.</title>
        <authorList>
            <person name="Gostincar C."/>
        </authorList>
    </citation>
    <scope>NUCLEOTIDE SEQUENCE</scope>
    <source>
        <strain evidence="2">EXF-13308</strain>
    </source>
</reference>
<feature type="signal peptide" evidence="1">
    <location>
        <begin position="1"/>
        <end position="17"/>
    </location>
</feature>
<feature type="chain" id="PRO_5041332743" evidence="1">
    <location>
        <begin position="18"/>
        <end position="725"/>
    </location>
</feature>
<dbReference type="SUPFAM" id="SSF48208">
    <property type="entry name" value="Six-hairpin glycosidases"/>
    <property type="match status" value="1"/>
</dbReference>
<dbReference type="GO" id="GO:0016798">
    <property type="term" value="F:hydrolase activity, acting on glycosyl bonds"/>
    <property type="evidence" value="ECO:0007669"/>
    <property type="project" value="UniProtKB-KW"/>
</dbReference>
<dbReference type="GO" id="GO:0005975">
    <property type="term" value="P:carbohydrate metabolic process"/>
    <property type="evidence" value="ECO:0007669"/>
    <property type="project" value="InterPro"/>
</dbReference>
<gene>
    <name evidence="2" type="ORF">NKR23_g3433</name>
</gene>
<evidence type="ECO:0000313" key="2">
    <source>
        <dbReference type="EMBL" id="KAJ9150801.1"/>
    </source>
</evidence>
<dbReference type="Proteomes" id="UP001174694">
    <property type="component" value="Unassembled WGS sequence"/>
</dbReference>
<sequence>MVTPRVVVFWMPIVALASIDRQAIVTRFNVVRTSLPEVVGNETTPLQVGNGDFAFNVDNTGMQTFIPFNTLSSWGWHNDSLPADGEKPSDYRGVDVLTHGRNVSYDLEDPNLPEISKWLTANPNRINLGRIGLKYKGATLEKSLLQAPRQELDLWNGGITSTFEIEGQAVKVVTQGDFDSDSVAFQITSDLVSSGDLQVEFDFPYPPRHNVTSSSDFEIFMGSYDFPLNHTTSIVSKPTTPGHAHVYHEMDETTYFVNLRWPCGAPLSLTRNEPQGSSAVTAHRFTLSPAAGLAVGTLSFTAHFSLDKQVPALPAAIRKRNSIGWNNYWNSGGFVDVTGSSNPNATELQRRIVLTQYHMRVNSAATGQIPQESGLVYNGWWGKFHLEMTVWHCAHWATWGQQDIFDKIFPGIYEALLPTSVARAKRMGWEGARWPKMTELGTGGIAPGETRAYLMWQQPHPVYLAKLAYQAKPTRETLERWDRVLTATADYMASFAWKNETSGYYDLGLPSKGVTENSFPLETQNLAYEIAYWRWALDAACDWKKALGQAVPASWAAVAANLAPPPQTDGMYMPWEGLNSSWWDDPSLNKDPRSVIMLQGILPDTPAVDPEVGLKTADKMWDVWTDINIRGWGRSVLAINSARVGNPERAIYHLTNYGYWKFDDAGFAHRSGPSPSPPPYFPGAASFLYAVAYLAAGWHGSTGNAPGFPNDGTWVVRHEGMLKAL</sequence>
<keyword evidence="2" id="KW-0378">Hydrolase</keyword>
<organism evidence="2 3">
    <name type="scientific">Pleurostoma richardsiae</name>
    <dbReference type="NCBI Taxonomy" id="41990"/>
    <lineage>
        <taxon>Eukaryota</taxon>
        <taxon>Fungi</taxon>
        <taxon>Dikarya</taxon>
        <taxon>Ascomycota</taxon>
        <taxon>Pezizomycotina</taxon>
        <taxon>Sordariomycetes</taxon>
        <taxon>Sordariomycetidae</taxon>
        <taxon>Calosphaeriales</taxon>
        <taxon>Pleurostomataceae</taxon>
        <taxon>Pleurostoma</taxon>
    </lineage>
</organism>
<name>A0AA38RM37_9PEZI</name>
<evidence type="ECO:0000256" key="1">
    <source>
        <dbReference type="SAM" id="SignalP"/>
    </source>
</evidence>
<proteinExistence type="predicted"/>
<accession>A0AA38RM37</accession>
<dbReference type="Gene3D" id="1.50.10.10">
    <property type="match status" value="1"/>
</dbReference>
<dbReference type="InterPro" id="IPR008928">
    <property type="entry name" value="6-hairpin_glycosidase_sf"/>
</dbReference>
<keyword evidence="2" id="KW-0326">Glycosidase</keyword>
<dbReference type="InterPro" id="IPR012341">
    <property type="entry name" value="6hp_glycosidase-like_sf"/>
</dbReference>